<feature type="domain" description="Bifunctional inhibitor/plant lipid transfer protein/seed storage helical" evidence="1">
    <location>
        <begin position="30"/>
        <end position="101"/>
    </location>
</feature>
<evidence type="ECO:0000313" key="3">
    <source>
        <dbReference type="Proteomes" id="UP000834106"/>
    </source>
</evidence>
<evidence type="ECO:0000259" key="1">
    <source>
        <dbReference type="Pfam" id="PF14368"/>
    </source>
</evidence>
<name>A0AAD2E4Y4_9LAMI</name>
<dbReference type="AlphaFoldDB" id="A0AAD2E4Y4"/>
<dbReference type="Pfam" id="PF14368">
    <property type="entry name" value="LTP_2"/>
    <property type="match status" value="1"/>
</dbReference>
<evidence type="ECO:0000313" key="2">
    <source>
        <dbReference type="EMBL" id="CAI9774956.1"/>
    </source>
</evidence>
<dbReference type="Proteomes" id="UP000834106">
    <property type="component" value="Chromosome 13"/>
</dbReference>
<sequence>MGYDTGFDCYSGYWGCLAGFDGARRLDLSRCKEEKSGLISNCRSAIYSRNPTATCRQMTRNVHFERVCPYVTSKVATIIEVQRALKLFQDCGRQVPHNFKCGSKLNIYEFEELISHQDQYCSTYIESTAEIESESKLQSTSRIREFWWPKPKNIKDEDLAATTRELRMRSVRRFVEDLAAVDDETKWMIESTIWHMYAPDLKIRLGDSCGS</sequence>
<keyword evidence="3" id="KW-1185">Reference proteome</keyword>
<gene>
    <name evidence="2" type="ORF">FPE_LOCUS22386</name>
</gene>
<organism evidence="2 3">
    <name type="scientific">Fraxinus pennsylvanica</name>
    <dbReference type="NCBI Taxonomy" id="56036"/>
    <lineage>
        <taxon>Eukaryota</taxon>
        <taxon>Viridiplantae</taxon>
        <taxon>Streptophyta</taxon>
        <taxon>Embryophyta</taxon>
        <taxon>Tracheophyta</taxon>
        <taxon>Spermatophyta</taxon>
        <taxon>Magnoliopsida</taxon>
        <taxon>eudicotyledons</taxon>
        <taxon>Gunneridae</taxon>
        <taxon>Pentapetalae</taxon>
        <taxon>asterids</taxon>
        <taxon>lamiids</taxon>
        <taxon>Lamiales</taxon>
        <taxon>Oleaceae</taxon>
        <taxon>Oleeae</taxon>
        <taxon>Fraxinus</taxon>
    </lineage>
</organism>
<accession>A0AAD2E4Y4</accession>
<protein>
    <recommendedName>
        <fullName evidence="1">Bifunctional inhibitor/plant lipid transfer protein/seed storage helical domain-containing protein</fullName>
    </recommendedName>
</protein>
<dbReference type="PANTHER" id="PTHR33286">
    <property type="entry name" value="BIFUNCTIONAL INHIBITOR/LIPID-TRANSFER PROTEIN/SEED STORAGE 2S ALBUMIN SUPERFAMILY PROTEIN"/>
    <property type="match status" value="1"/>
</dbReference>
<proteinExistence type="predicted"/>
<dbReference type="InterPro" id="IPR016140">
    <property type="entry name" value="Bifunc_inhib/LTP/seed_store"/>
</dbReference>
<dbReference type="EMBL" id="OU503048">
    <property type="protein sequence ID" value="CAI9774956.1"/>
    <property type="molecule type" value="Genomic_DNA"/>
</dbReference>
<reference evidence="2" key="1">
    <citation type="submission" date="2023-05" db="EMBL/GenBank/DDBJ databases">
        <authorList>
            <person name="Huff M."/>
        </authorList>
    </citation>
    <scope>NUCLEOTIDE SEQUENCE</scope>
</reference>
<dbReference type="PANTHER" id="PTHR33286:SF32">
    <property type="entry name" value="BIFUNCTIONAL INHIBITOR_PLANT LIPID TRANSFER PROTEIN_SEED STORAGE HELICAL DOMAIN-CONTAINING PROTEIN"/>
    <property type="match status" value="1"/>
</dbReference>